<dbReference type="EMBL" id="JABXYM010000001">
    <property type="protein sequence ID" value="MCR6095846.1"/>
    <property type="molecule type" value="Genomic_DNA"/>
</dbReference>
<evidence type="ECO:0000313" key="10">
    <source>
        <dbReference type="EMBL" id="MCR6095846.1"/>
    </source>
</evidence>
<comment type="subcellular location">
    <subcellularLocation>
        <location evidence="1">Membrane</location>
        <topology evidence="1">Lipid-anchor</topology>
    </subcellularLocation>
</comment>
<dbReference type="InterPro" id="IPR038501">
    <property type="entry name" value="Spore_GerAC_C_sf"/>
</dbReference>
<dbReference type="PROSITE" id="PS51257">
    <property type="entry name" value="PROKAR_LIPOPROTEIN"/>
    <property type="match status" value="1"/>
</dbReference>
<evidence type="ECO:0000256" key="4">
    <source>
        <dbReference type="ARBA" id="ARBA00022729"/>
    </source>
</evidence>
<gene>
    <name evidence="10" type="ORF">HXA33_04750</name>
</gene>
<evidence type="ECO:0000256" key="6">
    <source>
        <dbReference type="ARBA" id="ARBA00023139"/>
    </source>
</evidence>
<dbReference type="PANTHER" id="PTHR35789:SF1">
    <property type="entry name" value="SPORE GERMINATION PROTEIN B3"/>
    <property type="match status" value="1"/>
</dbReference>
<accession>A0A9Q4B0D8</accession>
<keyword evidence="11" id="KW-1185">Reference proteome</keyword>
<sequence>MLRVSLQQLTLVILVILAPFLSGCWDANELGDLGIVFGIAIDKADNGEYLVTTQVINASEIGEQETSERAPAVTFTESGASVSEALRRLATRTPKQFYLFHLRFIIISEDMAKEEGLASFIDLLSRHDEMRTDFSMAVARNTRAKDILTLFTRLEKIPANSLFATLELSETVWAPTVATFLDELIIDMELIGKEPVLVGVEIIGDEQEGKLPENVAKIEPDTLINFMTIGAFKEDKLCYWMTEDQSKGFNYIVGNVETTLGVIPVDESLISVEILNADSELVVNVNKGEITIDITITGDGNIVEVKGDIDLSDPKEIEKINQVGRDRIKEVVVDSLAEAQKHQADVFGFGELVRKEDPELWKQLKDKWGDEFAELNTSVNVELSIEYTGNRYKPIN</sequence>
<dbReference type="GO" id="GO:0016020">
    <property type="term" value="C:membrane"/>
    <property type="evidence" value="ECO:0007669"/>
    <property type="project" value="UniProtKB-SubCell"/>
</dbReference>
<evidence type="ECO:0000256" key="3">
    <source>
        <dbReference type="ARBA" id="ARBA00022544"/>
    </source>
</evidence>
<evidence type="ECO:0000256" key="5">
    <source>
        <dbReference type="ARBA" id="ARBA00023136"/>
    </source>
</evidence>
<dbReference type="InterPro" id="IPR008844">
    <property type="entry name" value="Spore_GerAC-like"/>
</dbReference>
<dbReference type="RefSeq" id="WP_257820588.1">
    <property type="nucleotide sequence ID" value="NZ_JABXYM010000001.1"/>
</dbReference>
<feature type="domain" description="Spore germination protein N-terminal" evidence="9">
    <location>
        <begin position="26"/>
        <end position="201"/>
    </location>
</feature>
<dbReference type="Proteomes" id="UP001057753">
    <property type="component" value="Unassembled WGS sequence"/>
</dbReference>
<reference evidence="10" key="1">
    <citation type="submission" date="2020-06" db="EMBL/GenBank/DDBJ databases">
        <title>Insight into the genomes of haloalkaliphilic bacilli from Kenyan soda lakes.</title>
        <authorList>
            <person name="Mwirichia R."/>
            <person name="Villamizar G.C."/>
            <person name="Poehlein A."/>
            <person name="Mugweru J."/>
            <person name="Kipnyargis A."/>
            <person name="Kiplimo D."/>
            <person name="Orwa P."/>
            <person name="Daniel R."/>
        </authorList>
    </citation>
    <scope>NUCLEOTIDE SEQUENCE</scope>
    <source>
        <strain evidence="10">B1096_S55</strain>
    </source>
</reference>
<proteinExistence type="inferred from homology"/>
<dbReference type="InterPro" id="IPR057336">
    <property type="entry name" value="GerAC_N"/>
</dbReference>
<evidence type="ECO:0000259" key="8">
    <source>
        <dbReference type="Pfam" id="PF05504"/>
    </source>
</evidence>
<comment type="similarity">
    <text evidence="2">Belongs to the GerABKC lipoprotein family.</text>
</comment>
<evidence type="ECO:0000313" key="11">
    <source>
        <dbReference type="Proteomes" id="UP001057753"/>
    </source>
</evidence>
<evidence type="ECO:0000259" key="9">
    <source>
        <dbReference type="Pfam" id="PF25198"/>
    </source>
</evidence>
<dbReference type="PANTHER" id="PTHR35789">
    <property type="entry name" value="SPORE GERMINATION PROTEIN B3"/>
    <property type="match status" value="1"/>
</dbReference>
<evidence type="ECO:0000256" key="1">
    <source>
        <dbReference type="ARBA" id="ARBA00004635"/>
    </source>
</evidence>
<organism evidence="10 11">
    <name type="scientific">Salipaludibacillus agaradhaerens</name>
    <name type="common">Bacillus agaradhaerens</name>
    <dbReference type="NCBI Taxonomy" id="76935"/>
    <lineage>
        <taxon>Bacteria</taxon>
        <taxon>Bacillati</taxon>
        <taxon>Bacillota</taxon>
        <taxon>Bacilli</taxon>
        <taxon>Bacillales</taxon>
        <taxon>Bacillaceae</taxon>
    </lineage>
</organism>
<name>A0A9Q4B0D8_SALAG</name>
<dbReference type="Pfam" id="PF05504">
    <property type="entry name" value="Spore_GerAC"/>
    <property type="match status" value="1"/>
</dbReference>
<evidence type="ECO:0000256" key="7">
    <source>
        <dbReference type="ARBA" id="ARBA00023288"/>
    </source>
</evidence>
<evidence type="ECO:0000256" key="2">
    <source>
        <dbReference type="ARBA" id="ARBA00007886"/>
    </source>
</evidence>
<dbReference type="InterPro" id="IPR046953">
    <property type="entry name" value="Spore_GerAC-like_C"/>
</dbReference>
<dbReference type="GO" id="GO:0009847">
    <property type="term" value="P:spore germination"/>
    <property type="evidence" value="ECO:0007669"/>
    <property type="project" value="InterPro"/>
</dbReference>
<feature type="domain" description="Spore germination GerAC-like C-terminal" evidence="8">
    <location>
        <begin position="230"/>
        <end position="389"/>
    </location>
</feature>
<keyword evidence="7" id="KW-0449">Lipoprotein</keyword>
<dbReference type="AlphaFoldDB" id="A0A9Q4B0D8"/>
<keyword evidence="3" id="KW-0309">Germination</keyword>
<dbReference type="Pfam" id="PF25198">
    <property type="entry name" value="Spore_GerAC_N"/>
    <property type="match status" value="1"/>
</dbReference>
<keyword evidence="5" id="KW-0472">Membrane</keyword>
<dbReference type="NCBIfam" id="TIGR02887">
    <property type="entry name" value="spore_ger_x_C"/>
    <property type="match status" value="1"/>
</dbReference>
<keyword evidence="6" id="KW-0564">Palmitate</keyword>
<comment type="caution">
    <text evidence="10">The sequence shown here is derived from an EMBL/GenBank/DDBJ whole genome shotgun (WGS) entry which is preliminary data.</text>
</comment>
<dbReference type="Gene3D" id="6.20.190.10">
    <property type="entry name" value="Nutrient germinant receptor protein C, domain 1"/>
    <property type="match status" value="1"/>
</dbReference>
<dbReference type="Gene3D" id="3.30.300.210">
    <property type="entry name" value="Nutrient germinant receptor protein C, domain 3"/>
    <property type="match status" value="1"/>
</dbReference>
<keyword evidence="4" id="KW-0732">Signal</keyword>
<protein>
    <submittedName>
        <fullName evidence="10">Ger(X)C family spore germination protein</fullName>
    </submittedName>
</protein>